<dbReference type="InParanoid" id="J9DNG9"/>
<dbReference type="EMBL" id="AFBI03000003">
    <property type="protein sequence ID" value="EJW02937.1"/>
    <property type="molecule type" value="Genomic_DNA"/>
</dbReference>
<organism evidence="1 2">
    <name type="scientific">Edhazardia aedis (strain USNM 41457)</name>
    <name type="common">Microsporidian parasite</name>
    <dbReference type="NCBI Taxonomy" id="1003232"/>
    <lineage>
        <taxon>Eukaryota</taxon>
        <taxon>Fungi</taxon>
        <taxon>Fungi incertae sedis</taxon>
        <taxon>Microsporidia</taxon>
        <taxon>Edhazardia</taxon>
    </lineage>
</organism>
<comment type="caution">
    <text evidence="1">The sequence shown here is derived from an EMBL/GenBank/DDBJ whole genome shotgun (WGS) entry which is preliminary data.</text>
</comment>
<evidence type="ECO:0000313" key="1">
    <source>
        <dbReference type="EMBL" id="EJW02937.1"/>
    </source>
</evidence>
<dbReference type="AlphaFoldDB" id="J9DNG9"/>
<evidence type="ECO:0000313" key="2">
    <source>
        <dbReference type="Proteomes" id="UP000003163"/>
    </source>
</evidence>
<sequence>MFVHCMLVKEIVLLCCLQQFVVSVSSLPLLLLSFHGFSILFCLNSSFFLKFEFCYFAFQLFSYYQKEANFVKTLRFCGRFGSSVPQNFFDSIMLLFSLQTQYD</sequence>
<accession>J9DNG9</accession>
<proteinExistence type="predicted"/>
<dbReference type="Proteomes" id="UP000003163">
    <property type="component" value="Unassembled WGS sequence"/>
</dbReference>
<protein>
    <submittedName>
        <fullName evidence="1">Uncharacterized protein</fullName>
    </submittedName>
</protein>
<dbReference type="VEuPathDB" id="MicrosporidiaDB:EDEG_00252"/>
<reference evidence="2" key="2">
    <citation type="submission" date="2015-07" db="EMBL/GenBank/DDBJ databases">
        <title>Contrasting host-pathogen interactions and genome evolution in two generalist and specialist microsporidian pathogens of mosquitoes.</title>
        <authorList>
            <consortium name="The Broad Institute Genomics Platform"/>
            <consortium name="The Broad Institute Genome Sequencing Center for Infectious Disease"/>
            <person name="Cuomo C.A."/>
            <person name="Sanscrainte N.D."/>
            <person name="Goldberg J.M."/>
            <person name="Heiman D."/>
            <person name="Young S."/>
            <person name="Zeng Q."/>
            <person name="Becnel J.J."/>
            <person name="Birren B.W."/>
        </authorList>
    </citation>
    <scope>NUCLEOTIDE SEQUENCE [LARGE SCALE GENOMIC DNA]</scope>
    <source>
        <strain evidence="2">USNM 41457</strain>
    </source>
</reference>
<reference evidence="1 2" key="1">
    <citation type="submission" date="2011-08" db="EMBL/GenBank/DDBJ databases">
        <authorList>
            <person name="Liu Z.J."/>
            <person name="Shi F.L."/>
            <person name="Lu J.Q."/>
            <person name="Li M."/>
            <person name="Wang Z.L."/>
        </authorList>
    </citation>
    <scope>NUCLEOTIDE SEQUENCE [LARGE SCALE GENOMIC DNA]</scope>
    <source>
        <strain evidence="1 2">USNM 41457</strain>
    </source>
</reference>
<dbReference type="HOGENOM" id="CLU_2263694_0_0_1"/>
<gene>
    <name evidence="1" type="ORF">EDEG_00252</name>
</gene>
<keyword evidence="2" id="KW-1185">Reference proteome</keyword>
<name>J9DNG9_EDHAE</name>